<dbReference type="InterPro" id="IPR015313">
    <property type="entry name" value="Her-1"/>
</dbReference>
<dbReference type="GO" id="GO:0030238">
    <property type="term" value="P:male sex determination"/>
    <property type="evidence" value="ECO:0000318"/>
    <property type="project" value="GO_Central"/>
</dbReference>
<proteinExistence type="predicted"/>
<evidence type="ECO:0000313" key="2">
    <source>
        <dbReference type="Proteomes" id="UP000005239"/>
    </source>
</evidence>
<dbReference type="Pfam" id="PF09232">
    <property type="entry name" value="Caenor_Her-1"/>
    <property type="match status" value="1"/>
</dbReference>
<dbReference type="SUPFAM" id="SSF110014">
    <property type="entry name" value="Her-1"/>
    <property type="match status" value="1"/>
</dbReference>
<reference evidence="2" key="1">
    <citation type="journal article" date="2008" name="Nat. Genet.">
        <title>The Pristionchus pacificus genome provides a unique perspective on nematode lifestyle and parasitism.</title>
        <authorList>
            <person name="Dieterich C."/>
            <person name="Clifton S.W."/>
            <person name="Schuster L.N."/>
            <person name="Chinwalla A."/>
            <person name="Delehaunty K."/>
            <person name="Dinkelacker I."/>
            <person name="Fulton L."/>
            <person name="Fulton R."/>
            <person name="Godfrey J."/>
            <person name="Minx P."/>
            <person name="Mitreva M."/>
            <person name="Roeseler W."/>
            <person name="Tian H."/>
            <person name="Witte H."/>
            <person name="Yang S.P."/>
            <person name="Wilson R.K."/>
            <person name="Sommer R.J."/>
        </authorList>
    </citation>
    <scope>NUCLEOTIDE SEQUENCE [LARGE SCALE GENOMIC DNA]</scope>
    <source>
        <strain evidence="2">PS312</strain>
    </source>
</reference>
<accession>A0A8R1UHD1</accession>
<dbReference type="GO" id="GO:0005102">
    <property type="term" value="F:signaling receptor binding"/>
    <property type="evidence" value="ECO:0000318"/>
    <property type="project" value="GO_Central"/>
</dbReference>
<dbReference type="GO" id="GO:0005576">
    <property type="term" value="C:extracellular region"/>
    <property type="evidence" value="ECO:0000318"/>
    <property type="project" value="GO_Central"/>
</dbReference>
<reference evidence="1" key="2">
    <citation type="submission" date="2022-06" db="UniProtKB">
        <authorList>
            <consortium name="EnsemblMetazoa"/>
        </authorList>
    </citation>
    <scope>IDENTIFICATION</scope>
    <source>
        <strain evidence="1">PS312</strain>
    </source>
</reference>
<dbReference type="AlphaFoldDB" id="A0A454Y2B5"/>
<accession>A0A454Y2B5</accession>
<dbReference type="Proteomes" id="UP000005239">
    <property type="component" value="Unassembled WGS sequence"/>
</dbReference>
<gene>
    <name evidence="1" type="primary">WBGene00115141</name>
</gene>
<dbReference type="InterPro" id="IPR036341">
    <property type="entry name" value="Her-1_sf"/>
</dbReference>
<dbReference type="InterPro" id="IPR043108">
    <property type="entry name" value="Her-1_C"/>
</dbReference>
<sequence>MGMRRSPMIILVLSLVSAAALEEKIEAVATKCCPKAAFQCCYDAIDFNQRLSCVDILERKRQETIECIQSELHGENDTMTAGIQHIGCCEAFKDDRTDPRSLCYETCKRMLKAPALKSSVKLFKIEQCRITNPLIHCFESCRVEQNLKISKGENTTEYVETERCAAFKKREDSEEEEEEEEEEASTPFLDHFKSFNLTEALVTFSDLVDLMLTFGIREVFRD</sequence>
<organism evidence="1 2">
    <name type="scientific">Pristionchus pacificus</name>
    <name type="common">Parasitic nematode worm</name>
    <dbReference type="NCBI Taxonomy" id="54126"/>
    <lineage>
        <taxon>Eukaryota</taxon>
        <taxon>Metazoa</taxon>
        <taxon>Ecdysozoa</taxon>
        <taxon>Nematoda</taxon>
        <taxon>Chromadorea</taxon>
        <taxon>Rhabditida</taxon>
        <taxon>Rhabditina</taxon>
        <taxon>Diplogasteromorpha</taxon>
        <taxon>Diplogasteroidea</taxon>
        <taxon>Neodiplogasteridae</taxon>
        <taxon>Pristionchus</taxon>
    </lineage>
</organism>
<dbReference type="PANTHER" id="PTHR37979">
    <property type="entry name" value="PROTEIN HER-1"/>
    <property type="match status" value="1"/>
</dbReference>
<dbReference type="Gene3D" id="1.10.150.360">
    <property type="match status" value="1"/>
</dbReference>
<dbReference type="PANTHER" id="PTHR37979:SF1">
    <property type="entry name" value="PROTEIN HER-1"/>
    <property type="match status" value="1"/>
</dbReference>
<dbReference type="Gene3D" id="1.10.150.370">
    <property type="entry name" value="Caenorhabditis elegans Her-1, C-terminal domain"/>
    <property type="match status" value="1"/>
</dbReference>
<evidence type="ECO:0000313" key="1">
    <source>
        <dbReference type="EnsemblMetazoa" id="PPA25587.1"/>
    </source>
</evidence>
<keyword evidence="2" id="KW-1185">Reference proteome</keyword>
<protein>
    <submittedName>
        <fullName evidence="1">Uncharacterized protein</fullName>
    </submittedName>
</protein>
<dbReference type="EnsemblMetazoa" id="PPA25587.1">
    <property type="protein sequence ID" value="PPA25587.1"/>
    <property type="gene ID" value="WBGene00115141"/>
</dbReference>
<name>A0A454Y2B5_PRIPA</name>